<dbReference type="NCBIfam" id="NF000586">
    <property type="entry name" value="PRK00011.1"/>
    <property type="match status" value="1"/>
</dbReference>
<feature type="modified residue" description="N6-(pyridoxal phosphate)lysine" evidence="3 4">
    <location>
        <position position="237"/>
    </location>
</feature>
<dbReference type="Gene3D" id="3.90.1150.10">
    <property type="entry name" value="Aspartate Aminotransferase, domain 1"/>
    <property type="match status" value="1"/>
</dbReference>
<keyword evidence="3" id="KW-0963">Cytoplasm</keyword>
<reference evidence="6" key="1">
    <citation type="submission" date="2020-04" db="EMBL/GenBank/DDBJ databases">
        <authorList>
            <person name="Zhang T."/>
        </authorList>
    </citation>
    <scope>NUCLEOTIDE SEQUENCE</scope>
    <source>
        <strain evidence="6">HKST-UBA03</strain>
    </source>
</reference>
<accession>A0A955LKA8</accession>
<keyword evidence="2 3" id="KW-0663">Pyridoxal phosphate</keyword>
<dbReference type="EC" id="2.1.2.1" evidence="3"/>
<reference evidence="6" key="2">
    <citation type="journal article" date="2021" name="Microbiome">
        <title>Successional dynamics and alternative stable states in a saline activated sludge microbial community over 9 years.</title>
        <authorList>
            <person name="Wang Y."/>
            <person name="Ye J."/>
            <person name="Ju F."/>
            <person name="Liu L."/>
            <person name="Boyd J.A."/>
            <person name="Deng Y."/>
            <person name="Parks D.H."/>
            <person name="Jiang X."/>
            <person name="Yin X."/>
            <person name="Woodcroft B.J."/>
            <person name="Tyson G.W."/>
            <person name="Hugenholtz P."/>
            <person name="Polz M.F."/>
            <person name="Zhang T."/>
        </authorList>
    </citation>
    <scope>NUCLEOTIDE SEQUENCE</scope>
    <source>
        <strain evidence="6">HKST-UBA03</strain>
    </source>
</reference>
<gene>
    <name evidence="3" type="primary">glyA</name>
    <name evidence="6" type="ORF">KC614_02455</name>
</gene>
<comment type="subcellular location">
    <subcellularLocation>
        <location evidence="3">Cytoplasm</location>
    </subcellularLocation>
</comment>
<dbReference type="HAMAP" id="MF_00051">
    <property type="entry name" value="SHMT"/>
    <property type="match status" value="1"/>
</dbReference>
<keyword evidence="3 6" id="KW-0808">Transferase</keyword>
<dbReference type="Gene3D" id="3.40.640.10">
    <property type="entry name" value="Type I PLP-dependent aspartate aminotransferase-like (Major domain)"/>
    <property type="match status" value="1"/>
</dbReference>
<dbReference type="CDD" id="cd00378">
    <property type="entry name" value="SHMT"/>
    <property type="match status" value="1"/>
</dbReference>
<evidence type="ECO:0000259" key="5">
    <source>
        <dbReference type="Pfam" id="PF00464"/>
    </source>
</evidence>
<comment type="pathway">
    <text evidence="3">One-carbon metabolism; tetrahydrofolate interconversion.</text>
</comment>
<organism evidence="6 7">
    <name type="scientific">candidate division WWE3 bacterium</name>
    <dbReference type="NCBI Taxonomy" id="2053526"/>
    <lineage>
        <taxon>Bacteria</taxon>
        <taxon>Katanobacteria</taxon>
    </lineage>
</organism>
<dbReference type="Proteomes" id="UP000751518">
    <property type="component" value="Unassembled WGS sequence"/>
</dbReference>
<proteinExistence type="inferred from homology"/>
<evidence type="ECO:0000256" key="2">
    <source>
        <dbReference type="ARBA" id="ARBA00022898"/>
    </source>
</evidence>
<keyword evidence="3" id="KW-0028">Amino-acid biosynthesis</keyword>
<comment type="caution">
    <text evidence="3">Lacks conserved residue(s) required for the propagation of feature annotation.</text>
</comment>
<dbReference type="InterPro" id="IPR015424">
    <property type="entry name" value="PyrdxlP-dep_Trfase"/>
</dbReference>
<comment type="subunit">
    <text evidence="3">Homodimer.</text>
</comment>
<evidence type="ECO:0000256" key="1">
    <source>
        <dbReference type="ARBA" id="ARBA00001933"/>
    </source>
</evidence>
<protein>
    <recommendedName>
        <fullName evidence="3">Serine hydroxymethyltransferase</fullName>
        <shortName evidence="3">SHMT</shortName>
        <shortName evidence="3">Serine methylase</shortName>
        <ecNumber evidence="3">2.1.2.1</ecNumber>
    </recommendedName>
</protein>
<dbReference type="GO" id="GO:0019264">
    <property type="term" value="P:glycine biosynthetic process from serine"/>
    <property type="evidence" value="ECO:0007669"/>
    <property type="project" value="UniProtKB-UniRule"/>
</dbReference>
<comment type="function">
    <text evidence="3">Catalyzes the reversible interconversion of serine and glycine with tetrahydrofolate (THF) serving as the one-carbon carrier. This reaction serves as the major source of one-carbon groups required for the biosynthesis of purines, thymidylate, methionine, and other important biomolecules. Also exhibits THF-independent aldolase activity toward beta-hydroxyamino acids, producing glycine and aldehydes, via a retro-aldol mechanism.</text>
</comment>
<dbReference type="PANTHER" id="PTHR11680">
    <property type="entry name" value="SERINE HYDROXYMETHYLTRANSFERASE"/>
    <property type="match status" value="1"/>
</dbReference>
<name>A0A955LKA8_UNCKA</name>
<dbReference type="InterPro" id="IPR015421">
    <property type="entry name" value="PyrdxlP-dep_Trfase_major"/>
</dbReference>
<comment type="cofactor">
    <cofactor evidence="1 3 4">
        <name>pyridoxal 5'-phosphate</name>
        <dbReference type="ChEBI" id="CHEBI:597326"/>
    </cofactor>
</comment>
<comment type="pathway">
    <text evidence="3">Amino-acid biosynthesis; glycine biosynthesis; glycine from L-serine: step 1/1.</text>
</comment>
<feature type="site" description="Plays an important role in substrate specificity" evidence="3">
    <location>
        <position position="236"/>
    </location>
</feature>
<dbReference type="SUPFAM" id="SSF53383">
    <property type="entry name" value="PLP-dependent transferases"/>
    <property type="match status" value="1"/>
</dbReference>
<dbReference type="GO" id="GO:0035999">
    <property type="term" value="P:tetrahydrofolate interconversion"/>
    <property type="evidence" value="ECO:0007669"/>
    <property type="project" value="UniProtKB-UniRule"/>
</dbReference>
<comment type="caution">
    <text evidence="6">The sequence shown here is derived from an EMBL/GenBank/DDBJ whole genome shotgun (WGS) entry which is preliminary data.</text>
</comment>
<keyword evidence="3" id="KW-0554">One-carbon metabolism</keyword>
<dbReference type="GO" id="GO:0005737">
    <property type="term" value="C:cytoplasm"/>
    <property type="evidence" value="ECO:0007669"/>
    <property type="project" value="UniProtKB-SubCell"/>
</dbReference>
<feature type="domain" description="Serine hydroxymethyltransferase-like" evidence="5">
    <location>
        <begin position="6"/>
        <end position="391"/>
    </location>
</feature>
<evidence type="ECO:0000313" key="7">
    <source>
        <dbReference type="Proteomes" id="UP000751518"/>
    </source>
</evidence>
<evidence type="ECO:0000256" key="3">
    <source>
        <dbReference type="HAMAP-Rule" id="MF_00051"/>
    </source>
</evidence>
<comment type="catalytic activity">
    <reaction evidence="3">
        <text>(6R)-5,10-methylene-5,6,7,8-tetrahydrofolate + glycine + H2O = (6S)-5,6,7,8-tetrahydrofolate + L-serine</text>
        <dbReference type="Rhea" id="RHEA:15481"/>
        <dbReference type="ChEBI" id="CHEBI:15377"/>
        <dbReference type="ChEBI" id="CHEBI:15636"/>
        <dbReference type="ChEBI" id="CHEBI:33384"/>
        <dbReference type="ChEBI" id="CHEBI:57305"/>
        <dbReference type="ChEBI" id="CHEBI:57453"/>
        <dbReference type="EC" id="2.1.2.1"/>
    </reaction>
</comment>
<dbReference type="InterPro" id="IPR001085">
    <property type="entry name" value="Ser_HO-MeTrfase"/>
</dbReference>
<dbReference type="InterPro" id="IPR049943">
    <property type="entry name" value="Ser_HO-MeTrfase-like"/>
</dbReference>
<dbReference type="InterPro" id="IPR015422">
    <property type="entry name" value="PyrdxlP-dep_Trfase_small"/>
</dbReference>
<dbReference type="PIRSF" id="PIRSF000412">
    <property type="entry name" value="SHMT"/>
    <property type="match status" value="1"/>
</dbReference>
<dbReference type="Pfam" id="PF00464">
    <property type="entry name" value="SHMT"/>
    <property type="match status" value="1"/>
</dbReference>
<dbReference type="GO" id="GO:0004372">
    <property type="term" value="F:glycine hydroxymethyltransferase activity"/>
    <property type="evidence" value="ECO:0007669"/>
    <property type="project" value="UniProtKB-UniRule"/>
</dbReference>
<feature type="binding site" evidence="3">
    <location>
        <begin position="127"/>
        <end position="129"/>
    </location>
    <ligand>
        <name>(6S)-5,6,7,8-tetrahydrofolate</name>
        <dbReference type="ChEBI" id="CHEBI:57453"/>
    </ligand>
</feature>
<dbReference type="GO" id="GO:0030170">
    <property type="term" value="F:pyridoxal phosphate binding"/>
    <property type="evidence" value="ECO:0007669"/>
    <property type="project" value="UniProtKB-UniRule"/>
</dbReference>
<sequence length="448" mass="50052">MTHKTLSEVDPRIYDLIKEEEFRQREELQMIPSENYSSKAVQEAVGSVLMNKYSENRPHKRYYQGNRIIDMVELLVERRALDTFGLNSDVWSVNVQPYSGTPANLAVFTGLLEPGDTIMPMFLPDGGHLSHGWIYKDKHITLTSKVWNIEFYHVDEETKQFNYEKIKEKAMSVKPKIIVSGGTAYPRDIDHQKMAEAAHACGAYYLADISHEAGLVAAQALGSPFDFADVVTMTTHKTLRGPRGAMIFAKNDLIDRIHKAVFPGLQGGPHNHTIAGIGVALALAQTDEFRVYAQSVIRNAKALAKAMEGYGYDVVSGGTDKHLVLLDLRNKGISGKIPALALEQANIILNFNTVPYDDAPPLYPSGLRMGTPAITSRGMDENDMKKIADWINRVIEQTLKYELPEDKKARAAFVETATNELSKNEVVRNIRNEVKEFAMQFPVPGLDD</sequence>
<dbReference type="PANTHER" id="PTHR11680:SF35">
    <property type="entry name" value="SERINE HYDROXYMETHYLTRANSFERASE 1"/>
    <property type="match status" value="1"/>
</dbReference>
<feature type="binding site" evidence="3">
    <location>
        <position position="123"/>
    </location>
    <ligand>
        <name>(6S)-5,6,7,8-tetrahydrofolate</name>
        <dbReference type="ChEBI" id="CHEBI:57453"/>
    </ligand>
</feature>
<dbReference type="EMBL" id="JAGQKZ010000016">
    <property type="protein sequence ID" value="MCA9392044.1"/>
    <property type="molecule type" value="Genomic_DNA"/>
</dbReference>
<comment type="similarity">
    <text evidence="3">Belongs to the SHMT family.</text>
</comment>
<dbReference type="AlphaFoldDB" id="A0A955LKA8"/>
<evidence type="ECO:0000313" key="6">
    <source>
        <dbReference type="EMBL" id="MCA9392044.1"/>
    </source>
</evidence>
<evidence type="ECO:0000256" key="4">
    <source>
        <dbReference type="PIRSR" id="PIRSR000412-50"/>
    </source>
</evidence>
<dbReference type="InterPro" id="IPR039429">
    <property type="entry name" value="SHMT-like_dom"/>
</dbReference>